<feature type="domain" description="S-adenosylmethionine-dependent methyltransferase" evidence="7">
    <location>
        <begin position="196"/>
        <end position="383"/>
    </location>
</feature>
<dbReference type="SUPFAM" id="SSF53335">
    <property type="entry name" value="S-adenosyl-L-methionine-dependent methyltransferases"/>
    <property type="match status" value="1"/>
</dbReference>
<dbReference type="EMBL" id="LYXE01000031">
    <property type="protein sequence ID" value="PDW00748.1"/>
    <property type="molecule type" value="Genomic_DNA"/>
</dbReference>
<dbReference type="OrthoDB" id="9805492at2"/>
<dbReference type="AlphaFoldDB" id="A0A2H3L2J6"/>
<dbReference type="PROSITE" id="PS50890">
    <property type="entry name" value="PUA"/>
    <property type="match status" value="1"/>
</dbReference>
<dbReference type="SUPFAM" id="SSF88697">
    <property type="entry name" value="PUA domain-like"/>
    <property type="match status" value="1"/>
</dbReference>
<reference evidence="9 10" key="1">
    <citation type="submission" date="2016-05" db="EMBL/GenBank/DDBJ databases">
        <authorList>
            <person name="Lavstsen T."/>
            <person name="Jespersen J.S."/>
        </authorList>
    </citation>
    <scope>NUCLEOTIDE SEQUENCE [LARGE SCALE GENOMIC DNA]</scope>
    <source>
        <strain evidence="9 10">B7-9</strain>
    </source>
</reference>
<dbReference type="InterPro" id="IPR036974">
    <property type="entry name" value="PUA_sf"/>
</dbReference>
<dbReference type="InterPro" id="IPR029063">
    <property type="entry name" value="SAM-dependent_MTases_sf"/>
</dbReference>
<dbReference type="Gene3D" id="2.30.130.10">
    <property type="entry name" value="PUA domain"/>
    <property type="match status" value="1"/>
</dbReference>
<comment type="subcellular location">
    <subcellularLocation>
        <location evidence="1">Cytoplasm</location>
    </subcellularLocation>
</comment>
<dbReference type="Pfam" id="PF10672">
    <property type="entry name" value="Methyltrans_SAM"/>
    <property type="match status" value="1"/>
</dbReference>
<dbReference type="RefSeq" id="WP_097650833.1">
    <property type="nucleotide sequence ID" value="NZ_LYXE01000031.1"/>
</dbReference>
<evidence type="ECO:0000256" key="5">
    <source>
        <dbReference type="ARBA" id="ARBA00022691"/>
    </source>
</evidence>
<organism evidence="9 10">
    <name type="scientific">Candidatus Chloroploca asiatica</name>
    <dbReference type="NCBI Taxonomy" id="1506545"/>
    <lineage>
        <taxon>Bacteria</taxon>
        <taxon>Bacillati</taxon>
        <taxon>Chloroflexota</taxon>
        <taxon>Chloroflexia</taxon>
        <taxon>Chloroflexales</taxon>
        <taxon>Chloroflexineae</taxon>
        <taxon>Oscillochloridaceae</taxon>
        <taxon>Candidatus Chloroploca</taxon>
    </lineage>
</organism>
<dbReference type="CDD" id="cd02440">
    <property type="entry name" value="AdoMet_MTases"/>
    <property type="match status" value="1"/>
</dbReference>
<dbReference type="Gene3D" id="3.30.750.80">
    <property type="entry name" value="RNA methyltransferase domain (HRMD) like"/>
    <property type="match status" value="1"/>
</dbReference>
<dbReference type="InterPro" id="IPR015947">
    <property type="entry name" value="PUA-like_sf"/>
</dbReference>
<proteinExistence type="inferred from homology"/>
<protein>
    <submittedName>
        <fullName evidence="9">23S rRNA methyltransferase</fullName>
    </submittedName>
</protein>
<dbReference type="PANTHER" id="PTHR42873:SF1">
    <property type="entry name" value="S-ADENOSYLMETHIONINE-DEPENDENT METHYLTRANSFERASE DOMAIN-CONTAINING PROTEIN"/>
    <property type="match status" value="1"/>
</dbReference>
<keyword evidence="3 9" id="KW-0489">Methyltransferase</keyword>
<sequence>MPSILLRSGRERSLQQRHPWVFSGAIAAVRGNANNGQSIDVYAANGEWLARGFYSANSQIQVRLATWEAEQPLDEAWLQSRLTRALAGRAHLASQPHHACRLVFSEADGLPGLIVDRYGQYLSIQCLIPAMVERRDTLIALLVEMLAPEGIYEHSDAEICTREGLTPHEGLLWGRPPEGHVLVEPLTRASAQGSPTVLRVDLAGGQKTGHYLDQAYNHERVAVYCHQAEVLDGFCYSGGFSVAAARAGASRMTLIDSSAAALDLARANVGANAPGADVELVDGDMFQILRQYREQARRFDVVILDPPKFAHSQRHLERAARGYKDINLLAMQLLRPGGILATFSCSGLVAPDLFQKIVAGAARDARREVQLIERLTQSSDHPVLLTFPESEYLKGLLCRVW</sequence>
<evidence type="ECO:0000259" key="7">
    <source>
        <dbReference type="Pfam" id="PF10672"/>
    </source>
</evidence>
<dbReference type="CDD" id="cd11572">
    <property type="entry name" value="RlmI_M_like"/>
    <property type="match status" value="1"/>
</dbReference>
<keyword evidence="10" id="KW-1185">Reference proteome</keyword>
<evidence type="ECO:0000313" key="10">
    <source>
        <dbReference type="Proteomes" id="UP000220922"/>
    </source>
</evidence>
<dbReference type="GO" id="GO:0008168">
    <property type="term" value="F:methyltransferase activity"/>
    <property type="evidence" value="ECO:0007669"/>
    <property type="project" value="UniProtKB-KW"/>
</dbReference>
<dbReference type="Pfam" id="PF17785">
    <property type="entry name" value="PUA_3"/>
    <property type="match status" value="1"/>
</dbReference>
<evidence type="ECO:0000256" key="2">
    <source>
        <dbReference type="ARBA" id="ARBA00022490"/>
    </source>
</evidence>
<gene>
    <name evidence="9" type="ORF">A9Q02_09030</name>
</gene>
<dbReference type="Proteomes" id="UP000220922">
    <property type="component" value="Unassembled WGS sequence"/>
</dbReference>
<dbReference type="InterPro" id="IPR019614">
    <property type="entry name" value="SAM-dep_methyl-trfase"/>
</dbReference>
<dbReference type="GO" id="GO:0032259">
    <property type="term" value="P:methylation"/>
    <property type="evidence" value="ECO:0007669"/>
    <property type="project" value="UniProtKB-KW"/>
</dbReference>
<comment type="caution">
    <text evidence="9">The sequence shown here is derived from an EMBL/GenBank/DDBJ whole genome shotgun (WGS) entry which is preliminary data.</text>
</comment>
<dbReference type="PANTHER" id="PTHR42873">
    <property type="entry name" value="RIBOSOMAL RNA LARGE SUBUNIT METHYLTRANSFERASE"/>
    <property type="match status" value="1"/>
</dbReference>
<evidence type="ECO:0000256" key="6">
    <source>
        <dbReference type="ARBA" id="ARBA00038091"/>
    </source>
</evidence>
<keyword evidence="5" id="KW-0949">S-adenosyl-L-methionine</keyword>
<feature type="domain" description="RlmI-like PUA" evidence="8">
    <location>
        <begin position="5"/>
        <end position="67"/>
    </location>
</feature>
<dbReference type="GO" id="GO:0005737">
    <property type="term" value="C:cytoplasm"/>
    <property type="evidence" value="ECO:0007669"/>
    <property type="project" value="UniProtKB-SubCell"/>
</dbReference>
<evidence type="ECO:0000256" key="3">
    <source>
        <dbReference type="ARBA" id="ARBA00022603"/>
    </source>
</evidence>
<keyword evidence="4 9" id="KW-0808">Transferase</keyword>
<dbReference type="InterPro" id="IPR041532">
    <property type="entry name" value="RlmI-like_PUA"/>
</dbReference>
<accession>A0A2H3L2J6</accession>
<dbReference type="GO" id="GO:0003723">
    <property type="term" value="F:RNA binding"/>
    <property type="evidence" value="ECO:0007669"/>
    <property type="project" value="InterPro"/>
</dbReference>
<comment type="similarity">
    <text evidence="6">Belongs to the methyltransferase superfamily. RlmI family.</text>
</comment>
<keyword evidence="2" id="KW-0963">Cytoplasm</keyword>
<name>A0A2H3L2J6_9CHLR</name>
<evidence type="ECO:0000259" key="8">
    <source>
        <dbReference type="Pfam" id="PF17785"/>
    </source>
</evidence>
<dbReference type="Gene3D" id="3.40.50.150">
    <property type="entry name" value="Vaccinia Virus protein VP39"/>
    <property type="match status" value="1"/>
</dbReference>
<evidence type="ECO:0000313" key="9">
    <source>
        <dbReference type="EMBL" id="PDW00748.1"/>
    </source>
</evidence>
<evidence type="ECO:0000256" key="4">
    <source>
        <dbReference type="ARBA" id="ARBA00022679"/>
    </source>
</evidence>
<evidence type="ECO:0000256" key="1">
    <source>
        <dbReference type="ARBA" id="ARBA00004496"/>
    </source>
</evidence>
<dbReference type="CDD" id="cd21153">
    <property type="entry name" value="PUA_RlmI"/>
    <property type="match status" value="1"/>
</dbReference>